<evidence type="ECO:0000256" key="4">
    <source>
        <dbReference type="ARBA" id="ARBA00023136"/>
    </source>
</evidence>
<keyword evidence="7" id="KW-1185">Reference proteome</keyword>
<gene>
    <name evidence="6" type="ORF">ACFQ2F_07985</name>
</gene>
<dbReference type="PANTHER" id="PTHR30386">
    <property type="entry name" value="MEMBRANE FUSION SUBUNIT OF EMRAB-TOLC MULTIDRUG EFFLUX PUMP"/>
    <property type="match status" value="1"/>
</dbReference>
<evidence type="ECO:0000313" key="7">
    <source>
        <dbReference type="Proteomes" id="UP001597102"/>
    </source>
</evidence>
<dbReference type="RefSeq" id="WP_379088284.1">
    <property type="nucleotide sequence ID" value="NZ_JBHTJO010000001.1"/>
</dbReference>
<evidence type="ECO:0000256" key="1">
    <source>
        <dbReference type="ARBA" id="ARBA00004167"/>
    </source>
</evidence>
<proteinExistence type="predicted"/>
<evidence type="ECO:0000313" key="6">
    <source>
        <dbReference type="EMBL" id="MFD0987038.1"/>
    </source>
</evidence>
<sequence>MLKIHKRPSVDKLVSEQRVESASWGRRIYLGLLALLGLVILNYLFGDMVFLRAEGILLTDRDAVAATYPGQVVAVEVAEGETVEQEDVLVRMESAQMVRDIAELTLRAAEMSERKAQLQVKLGVVSSLLPIAERHVTESNATLDAFDKLDNKGLVSNARVNEAVENKFDAAERLAELKSQSEILETQLPSVMESYDRAIGALNGLKALYDDGIVRAVRGGTVGPKVPTQGQVVNFGDDLLTIYGSKTYVLAYLSNDYLFEVEPGQKVRVSSGAQAVDGRIDAVLGVADTLPPEFQNLFKPRDRGRLVRIALDGEGFAVAQKVEVRGCWLICQGREWLMSERGEAQ</sequence>
<dbReference type="Proteomes" id="UP001597102">
    <property type="component" value="Unassembled WGS sequence"/>
</dbReference>
<reference evidence="7" key="1">
    <citation type="journal article" date="2019" name="Int. J. Syst. Evol. Microbiol.">
        <title>The Global Catalogue of Microorganisms (GCM) 10K type strain sequencing project: providing services to taxonomists for standard genome sequencing and annotation.</title>
        <authorList>
            <consortium name="The Broad Institute Genomics Platform"/>
            <consortium name="The Broad Institute Genome Sequencing Center for Infectious Disease"/>
            <person name="Wu L."/>
            <person name="Ma J."/>
        </authorList>
    </citation>
    <scope>NUCLEOTIDE SEQUENCE [LARGE SCALE GENOMIC DNA]</scope>
    <source>
        <strain evidence="7">CCUG 61697</strain>
    </source>
</reference>
<keyword evidence="4 5" id="KW-0472">Membrane</keyword>
<evidence type="ECO:0000256" key="2">
    <source>
        <dbReference type="ARBA" id="ARBA00022692"/>
    </source>
</evidence>
<keyword evidence="2 5" id="KW-0812">Transmembrane</keyword>
<organism evidence="6 7">
    <name type="scientific">Methyloligella solikamskensis</name>
    <dbReference type="NCBI Taxonomy" id="1177756"/>
    <lineage>
        <taxon>Bacteria</taxon>
        <taxon>Pseudomonadati</taxon>
        <taxon>Pseudomonadota</taxon>
        <taxon>Alphaproteobacteria</taxon>
        <taxon>Hyphomicrobiales</taxon>
        <taxon>Hyphomicrobiaceae</taxon>
        <taxon>Methyloligella</taxon>
    </lineage>
</organism>
<dbReference type="SUPFAM" id="SSF51230">
    <property type="entry name" value="Single hybrid motif"/>
    <property type="match status" value="1"/>
</dbReference>
<comment type="subcellular location">
    <subcellularLocation>
        <location evidence="1">Membrane</location>
        <topology evidence="1">Single-pass membrane protein</topology>
    </subcellularLocation>
</comment>
<evidence type="ECO:0000256" key="3">
    <source>
        <dbReference type="ARBA" id="ARBA00022989"/>
    </source>
</evidence>
<dbReference type="InterPro" id="IPR050739">
    <property type="entry name" value="MFP"/>
</dbReference>
<dbReference type="PANTHER" id="PTHR30386:SF26">
    <property type="entry name" value="TRANSPORT PROTEIN COMB"/>
    <property type="match status" value="1"/>
</dbReference>
<name>A0ABW3J996_9HYPH</name>
<protein>
    <submittedName>
        <fullName evidence="6">HlyD family secretion protein</fullName>
    </submittedName>
</protein>
<keyword evidence="3 5" id="KW-1133">Transmembrane helix</keyword>
<evidence type="ECO:0000256" key="5">
    <source>
        <dbReference type="SAM" id="Phobius"/>
    </source>
</evidence>
<dbReference type="InterPro" id="IPR011053">
    <property type="entry name" value="Single_hybrid_motif"/>
</dbReference>
<feature type="transmembrane region" description="Helical" evidence="5">
    <location>
        <begin position="28"/>
        <end position="45"/>
    </location>
</feature>
<dbReference type="Gene3D" id="2.40.50.100">
    <property type="match status" value="1"/>
</dbReference>
<accession>A0ABW3J996</accession>
<comment type="caution">
    <text evidence="6">The sequence shown here is derived from an EMBL/GenBank/DDBJ whole genome shotgun (WGS) entry which is preliminary data.</text>
</comment>
<dbReference type="EMBL" id="JBHTJO010000001">
    <property type="protein sequence ID" value="MFD0987038.1"/>
    <property type="molecule type" value="Genomic_DNA"/>
</dbReference>